<feature type="domain" description="AB hydrolase-1" evidence="3">
    <location>
        <begin position="227"/>
        <end position="471"/>
    </location>
</feature>
<dbReference type="Proteomes" id="UP001633002">
    <property type="component" value="Unassembled WGS sequence"/>
</dbReference>
<dbReference type="AlphaFoldDB" id="A0ABD3I3X3"/>
<dbReference type="Gene3D" id="3.40.50.1820">
    <property type="entry name" value="alpha/beta hydrolase"/>
    <property type="match status" value="1"/>
</dbReference>
<name>A0ABD3I3X3_9MARC</name>
<evidence type="ECO:0000256" key="2">
    <source>
        <dbReference type="ARBA" id="ARBA00038334"/>
    </source>
</evidence>
<dbReference type="PRINTS" id="PR00111">
    <property type="entry name" value="ABHYDROLASE"/>
</dbReference>
<dbReference type="GO" id="GO:0016787">
    <property type="term" value="F:hydrolase activity"/>
    <property type="evidence" value="ECO:0007669"/>
    <property type="project" value="UniProtKB-KW"/>
</dbReference>
<dbReference type="SUPFAM" id="SSF53474">
    <property type="entry name" value="alpha/beta-Hydrolases"/>
    <property type="match status" value="1"/>
</dbReference>
<dbReference type="PRINTS" id="PR00412">
    <property type="entry name" value="EPOXHYDRLASE"/>
</dbReference>
<accession>A0ABD3I3X3</accession>
<evidence type="ECO:0000313" key="4">
    <source>
        <dbReference type="EMBL" id="KAL3698413.1"/>
    </source>
</evidence>
<comment type="caution">
    <text evidence="4">The sequence shown here is derived from an EMBL/GenBank/DDBJ whole genome shotgun (WGS) entry which is preliminary data.</text>
</comment>
<evidence type="ECO:0000313" key="5">
    <source>
        <dbReference type="Proteomes" id="UP001633002"/>
    </source>
</evidence>
<sequence length="487" mass="54841">MKGRGEVYSCLSKFPGILMQGGLDLQRRQASVSVSSTVCPLVLREFNTGRTESTSQLPNSSSRINLSGSILAHWRGWSLHALQRDALQESRRWQLKLRRFGFVPVFSSEEDTRFLEIRGTELKPQSLQVEFERFGTRLVACRSRVSVNKVKSSRLSYFSSDTASFGMASSPGHVSQEVAKAPVSEDSAEVEMQEEEILEGVSLRHGFLDNKGIKLHYVECGDPNGKLVMLVHGFPNFWYVWKHQFKVLSESGYHVVAPDLRGYNLSSKPEGLPSYGRSPIVSDMLAFIDHFSNGNAAILVGHDWGAPVVWCVAEDHPSKVERLVSVNMGRLSDLKRTLRSHPSQILRSWYMGAMQIPYVFEFFLSFNNYRMLKASLKKSNPNMSEDDIERHVKAYSIPGALKGGMSYYRASVRGLWDVSNKKSVVNAPVTMIWGDKDTYLLPAIAEVDKETVPNARIVHLPECGHWPMWDNTELFNELLLSSIGEKS</sequence>
<comment type="similarity">
    <text evidence="2">Belongs to the AB hydrolase superfamily. Epoxide hydrolase family.</text>
</comment>
<dbReference type="InterPro" id="IPR000073">
    <property type="entry name" value="AB_hydrolase_1"/>
</dbReference>
<gene>
    <name evidence="4" type="ORF">R1sor_012489</name>
</gene>
<dbReference type="InterPro" id="IPR000639">
    <property type="entry name" value="Epox_hydrolase-like"/>
</dbReference>
<keyword evidence="1" id="KW-0378">Hydrolase</keyword>
<dbReference type="Pfam" id="PF00561">
    <property type="entry name" value="Abhydrolase_1"/>
    <property type="match status" value="1"/>
</dbReference>
<keyword evidence="5" id="KW-1185">Reference proteome</keyword>
<dbReference type="InterPro" id="IPR029058">
    <property type="entry name" value="AB_hydrolase_fold"/>
</dbReference>
<evidence type="ECO:0000259" key="3">
    <source>
        <dbReference type="Pfam" id="PF00561"/>
    </source>
</evidence>
<proteinExistence type="inferred from homology"/>
<protein>
    <recommendedName>
        <fullName evidence="3">AB hydrolase-1 domain-containing protein</fullName>
    </recommendedName>
</protein>
<evidence type="ECO:0000256" key="1">
    <source>
        <dbReference type="ARBA" id="ARBA00022801"/>
    </source>
</evidence>
<dbReference type="EMBL" id="JBJQOH010000002">
    <property type="protein sequence ID" value="KAL3698413.1"/>
    <property type="molecule type" value="Genomic_DNA"/>
</dbReference>
<dbReference type="PANTHER" id="PTHR43329">
    <property type="entry name" value="EPOXIDE HYDROLASE"/>
    <property type="match status" value="1"/>
</dbReference>
<organism evidence="4 5">
    <name type="scientific">Riccia sorocarpa</name>
    <dbReference type="NCBI Taxonomy" id="122646"/>
    <lineage>
        <taxon>Eukaryota</taxon>
        <taxon>Viridiplantae</taxon>
        <taxon>Streptophyta</taxon>
        <taxon>Embryophyta</taxon>
        <taxon>Marchantiophyta</taxon>
        <taxon>Marchantiopsida</taxon>
        <taxon>Marchantiidae</taxon>
        <taxon>Marchantiales</taxon>
        <taxon>Ricciaceae</taxon>
        <taxon>Riccia</taxon>
    </lineage>
</organism>
<reference evidence="4 5" key="1">
    <citation type="submission" date="2024-09" db="EMBL/GenBank/DDBJ databases">
        <title>Chromosome-scale assembly of Riccia sorocarpa.</title>
        <authorList>
            <person name="Paukszto L."/>
        </authorList>
    </citation>
    <scope>NUCLEOTIDE SEQUENCE [LARGE SCALE GENOMIC DNA]</scope>
    <source>
        <strain evidence="4">LP-2024</strain>
        <tissue evidence="4">Aerial parts of the thallus</tissue>
    </source>
</reference>